<dbReference type="OrthoDB" id="7510834at2"/>
<dbReference type="RefSeq" id="WP_078346144.1">
    <property type="nucleotide sequence ID" value="NZ_MBTF01000001.1"/>
</dbReference>
<reference evidence="1 2" key="1">
    <citation type="submission" date="2016-07" db="EMBL/GenBank/DDBJ databases">
        <title>Genomic analysis of zinc-resistant bacterium Mucilaginibacter pedocola TBZ30.</title>
        <authorList>
            <person name="Huang J."/>
            <person name="Tang J."/>
        </authorList>
    </citation>
    <scope>NUCLEOTIDE SEQUENCE [LARGE SCALE GENOMIC DNA]</scope>
    <source>
        <strain evidence="1 2">TBZ30</strain>
    </source>
</reference>
<gene>
    <name evidence="1" type="ORF">BC343_02550</name>
</gene>
<dbReference type="AlphaFoldDB" id="A0A1S9PM02"/>
<accession>A0A1S9PM02</accession>
<sequence length="323" mass="36020">MKRLILLPAFLLSVYTGIAQEKLKLINTVPLPAVRGSFDLMACDIGGHRLFLSAQDDHSVQVIDWQKGKLIRSLPGFNEPKWCFYDPETAFLYVATGKDGKITALNSHNFQIVKTYTFREKCNNLRYDAQTRQLFVGIGDTFGSIGIIDLRRQKIIGQIPLAGYPKQFELTSQRIYANVPGEGLVQVIDRKTSRIVASWKISPSNDNVPMALDREHQLLYIGCTGGRLVVYDVSCGKQADAISINKDADGIYLDPKRQRLYVSCGEGLIDIVGIEKQRLANIGQVTTRVGAGTSLFIHQLDRYVLALPQTSDQPAAIQIYQPM</sequence>
<protein>
    <recommendedName>
        <fullName evidence="3">SMP-30/Gluconolactonase/LRE-like region domain-containing protein</fullName>
    </recommendedName>
</protein>
<dbReference type="EMBL" id="MBTF01000001">
    <property type="protein sequence ID" value="OOQ61959.1"/>
    <property type="molecule type" value="Genomic_DNA"/>
</dbReference>
<evidence type="ECO:0000313" key="1">
    <source>
        <dbReference type="EMBL" id="OOQ61959.1"/>
    </source>
</evidence>
<comment type="caution">
    <text evidence="1">The sequence shown here is derived from an EMBL/GenBank/DDBJ whole genome shotgun (WGS) entry which is preliminary data.</text>
</comment>
<evidence type="ECO:0008006" key="3">
    <source>
        <dbReference type="Google" id="ProtNLM"/>
    </source>
</evidence>
<keyword evidence="2" id="KW-1185">Reference proteome</keyword>
<dbReference type="PANTHER" id="PTHR47197">
    <property type="entry name" value="PROTEIN NIRF"/>
    <property type="match status" value="1"/>
</dbReference>
<name>A0A1S9PM02_9SPHI</name>
<dbReference type="PANTHER" id="PTHR47197:SF3">
    <property type="entry name" value="DIHYDRO-HEME D1 DEHYDROGENASE"/>
    <property type="match status" value="1"/>
</dbReference>
<dbReference type="InterPro" id="IPR011048">
    <property type="entry name" value="Haem_d1_sf"/>
</dbReference>
<proteinExistence type="predicted"/>
<dbReference type="SUPFAM" id="SSF51004">
    <property type="entry name" value="C-terminal (heme d1) domain of cytochrome cd1-nitrite reductase"/>
    <property type="match status" value="1"/>
</dbReference>
<dbReference type="InterPro" id="IPR015943">
    <property type="entry name" value="WD40/YVTN_repeat-like_dom_sf"/>
</dbReference>
<organism evidence="1 2">
    <name type="scientific">Mucilaginibacter pedocola</name>
    <dbReference type="NCBI Taxonomy" id="1792845"/>
    <lineage>
        <taxon>Bacteria</taxon>
        <taxon>Pseudomonadati</taxon>
        <taxon>Bacteroidota</taxon>
        <taxon>Sphingobacteriia</taxon>
        <taxon>Sphingobacteriales</taxon>
        <taxon>Sphingobacteriaceae</taxon>
        <taxon>Mucilaginibacter</taxon>
    </lineage>
</organism>
<dbReference type="Gene3D" id="2.130.10.10">
    <property type="entry name" value="YVTN repeat-like/Quinoprotein amine dehydrogenase"/>
    <property type="match status" value="2"/>
</dbReference>
<dbReference type="InterPro" id="IPR051200">
    <property type="entry name" value="Host-pathogen_enzymatic-act"/>
</dbReference>
<evidence type="ECO:0000313" key="2">
    <source>
        <dbReference type="Proteomes" id="UP000189739"/>
    </source>
</evidence>
<dbReference type="Proteomes" id="UP000189739">
    <property type="component" value="Unassembled WGS sequence"/>
</dbReference>
<dbReference type="STRING" id="1792845.BC343_02550"/>